<sequence>MLFSEVYSAYFNAVAAIITEALESELTVKRMDEIIRERAFSASMLTILPALKNSEWTILDKNLRTPIKRKPKMPLTILQKRWLKAISQDLRIALFDVSLPGLEDIEPLFTPDDFVFFDRYSDCDPFSDTDYITRFKMILTALREKRRLRIEYRNRHNRLMQGRFIPYRLEYSSKDDKFRLETTGGRYAAYINLKRIESCELLEAYDANSIIPPVRRDASVRFLLKNERNALDRVMLHFSDCRKETMRLDNGLYEVQLWYEAQDETEILIRILSFGPMLKVTAPDSFISLMKNRISMQQTFSKQVADSSK</sequence>
<comment type="caution">
    <text evidence="1">The sequence shown here is derived from an EMBL/GenBank/DDBJ whole genome shotgun (WGS) entry which is preliminary data.</text>
</comment>
<evidence type="ECO:0000313" key="1">
    <source>
        <dbReference type="EMBL" id="EGO62674.1"/>
    </source>
</evidence>
<dbReference type="EMBL" id="AFGF01000183">
    <property type="protein sequence ID" value="EGO62674.1"/>
    <property type="molecule type" value="Genomic_DNA"/>
</dbReference>
<reference evidence="1 2" key="1">
    <citation type="journal article" date="2011" name="EMBO J.">
        <title>Structural diversity of bacterial flagellar motors.</title>
        <authorList>
            <person name="Chen S."/>
            <person name="Beeby M."/>
            <person name="Murphy G.E."/>
            <person name="Leadbetter J.R."/>
            <person name="Hendrixson D.R."/>
            <person name="Briegel A."/>
            <person name="Li Z."/>
            <person name="Shi J."/>
            <person name="Tocheva E.I."/>
            <person name="Muller A."/>
            <person name="Dobro M.J."/>
            <person name="Jensen G.J."/>
        </authorList>
    </citation>
    <scope>NUCLEOTIDE SEQUENCE [LARGE SCALE GENOMIC DNA]</scope>
    <source>
        <strain evidence="1 2">DSM 6540</strain>
    </source>
</reference>
<name>F7NMP6_9FIRM</name>
<dbReference type="eggNOG" id="ENOG502Z9WA">
    <property type="taxonomic scope" value="Bacteria"/>
</dbReference>
<dbReference type="RefSeq" id="WP_004097908.1">
    <property type="nucleotide sequence ID" value="NZ_AFGF01000183.1"/>
</dbReference>
<dbReference type="OrthoDB" id="9815009at2"/>
<proteinExistence type="predicted"/>
<gene>
    <name evidence="1" type="ORF">ALO_16886</name>
</gene>
<keyword evidence="2" id="KW-1185">Reference proteome</keyword>
<dbReference type="PROSITE" id="PS52050">
    <property type="entry name" value="WYL"/>
    <property type="match status" value="1"/>
</dbReference>
<dbReference type="STRING" id="1009370.ALO_16886"/>
<organism evidence="1 2">
    <name type="scientific">Acetonema longum DSM 6540</name>
    <dbReference type="NCBI Taxonomy" id="1009370"/>
    <lineage>
        <taxon>Bacteria</taxon>
        <taxon>Bacillati</taxon>
        <taxon>Bacillota</taxon>
        <taxon>Negativicutes</taxon>
        <taxon>Acetonemataceae</taxon>
        <taxon>Acetonema</taxon>
    </lineage>
</organism>
<protein>
    <submittedName>
        <fullName evidence="1">Uncharacterized protein</fullName>
    </submittedName>
</protein>
<dbReference type="Proteomes" id="UP000003240">
    <property type="component" value="Unassembled WGS sequence"/>
</dbReference>
<dbReference type="AlphaFoldDB" id="F7NMP6"/>
<accession>F7NMP6</accession>
<evidence type="ECO:0000313" key="2">
    <source>
        <dbReference type="Proteomes" id="UP000003240"/>
    </source>
</evidence>